<evidence type="ECO:0000256" key="1">
    <source>
        <dbReference type="SAM" id="MobiDB-lite"/>
    </source>
</evidence>
<protein>
    <submittedName>
        <fullName evidence="2">OLC1v1024370C1</fullName>
    </submittedName>
</protein>
<keyword evidence="3" id="KW-1185">Reference proteome</keyword>
<reference evidence="2" key="1">
    <citation type="submission" date="2023-03" db="EMBL/GenBank/DDBJ databases">
        <authorList>
            <person name="Julca I."/>
        </authorList>
    </citation>
    <scope>NUCLEOTIDE SEQUENCE</scope>
</reference>
<dbReference type="AlphaFoldDB" id="A0AAV1C4Z7"/>
<evidence type="ECO:0000313" key="3">
    <source>
        <dbReference type="Proteomes" id="UP001161247"/>
    </source>
</evidence>
<organism evidence="2 3">
    <name type="scientific">Oldenlandia corymbosa var. corymbosa</name>
    <dbReference type="NCBI Taxonomy" id="529605"/>
    <lineage>
        <taxon>Eukaryota</taxon>
        <taxon>Viridiplantae</taxon>
        <taxon>Streptophyta</taxon>
        <taxon>Embryophyta</taxon>
        <taxon>Tracheophyta</taxon>
        <taxon>Spermatophyta</taxon>
        <taxon>Magnoliopsida</taxon>
        <taxon>eudicotyledons</taxon>
        <taxon>Gunneridae</taxon>
        <taxon>Pentapetalae</taxon>
        <taxon>asterids</taxon>
        <taxon>lamiids</taxon>
        <taxon>Gentianales</taxon>
        <taxon>Rubiaceae</taxon>
        <taxon>Rubioideae</taxon>
        <taxon>Spermacoceae</taxon>
        <taxon>Hedyotis-Oldenlandia complex</taxon>
        <taxon>Oldenlandia</taxon>
    </lineage>
</organism>
<dbReference type="EMBL" id="OX459118">
    <property type="protein sequence ID" value="CAI9089739.1"/>
    <property type="molecule type" value="Genomic_DNA"/>
</dbReference>
<proteinExistence type="predicted"/>
<dbReference type="Proteomes" id="UP001161247">
    <property type="component" value="Chromosome 1"/>
</dbReference>
<evidence type="ECO:0000313" key="2">
    <source>
        <dbReference type="EMBL" id="CAI9089739.1"/>
    </source>
</evidence>
<name>A0AAV1C4Z7_OLDCO</name>
<sequence length="354" mass="39359">MSSRNASSRLYGASDPFNVVNSDEDMSTEKTMVEKMRKKKKRGAKDSKKGPNVKKSKTNTTAAKQTEAWKEGGATIPPVVEEPRVPPVIEEEVLQPQYTPSVRRPPLSARYWKSLLPKTEADRLRLMSTVMMNCVKRSRDLRPNLENCKRNSKNCDLLISKEDLNKWCASFWWRLLSSGGMATAGPGEELEVPEVFDEYLVLISRKMMMMPQRRETQAILDQVPSNADGAVGANEKEPPVEGTFENHPEIAATVRGWKQAGDGAVARWKQAGDVNGGVRGSGLGLLLACKLKMMMVHENSWEGGASVGWFTAARRRIGSKVVMMMVCVRLLRQGGLGCWLLRLGLHGQEDGLAW</sequence>
<feature type="region of interest" description="Disordered" evidence="1">
    <location>
        <begin position="1"/>
        <end position="80"/>
    </location>
</feature>
<accession>A0AAV1C4Z7</accession>
<gene>
    <name evidence="2" type="ORF">OLC1_LOCUS2026</name>
</gene>